<evidence type="ECO:0000313" key="2">
    <source>
        <dbReference type="EMBL" id="KAK1736249.1"/>
    </source>
</evidence>
<dbReference type="Proteomes" id="UP001224775">
    <property type="component" value="Unassembled WGS sequence"/>
</dbReference>
<proteinExistence type="predicted"/>
<dbReference type="EMBL" id="JATAAI010000029">
    <property type="protein sequence ID" value="KAK1736249.1"/>
    <property type="molecule type" value="Genomic_DNA"/>
</dbReference>
<evidence type="ECO:0000313" key="3">
    <source>
        <dbReference type="Proteomes" id="UP001224775"/>
    </source>
</evidence>
<accession>A0AAD8XZ27</accession>
<dbReference type="AlphaFoldDB" id="A0AAD8XZ27"/>
<name>A0AAD8XZ27_9STRA</name>
<protein>
    <submittedName>
        <fullName evidence="2">Uncharacterized protein</fullName>
    </submittedName>
</protein>
<comment type="caution">
    <text evidence="2">The sequence shown here is derived from an EMBL/GenBank/DDBJ whole genome shotgun (WGS) entry which is preliminary data.</text>
</comment>
<keyword evidence="1" id="KW-1133">Transmembrane helix</keyword>
<keyword evidence="3" id="KW-1185">Reference proteome</keyword>
<keyword evidence="1" id="KW-0472">Membrane</keyword>
<gene>
    <name evidence="2" type="ORF">QTG54_012849</name>
</gene>
<reference evidence="2" key="1">
    <citation type="submission" date="2023-06" db="EMBL/GenBank/DDBJ databases">
        <title>Survivors Of The Sea: Transcriptome response of Skeletonema marinoi to long-term dormancy.</title>
        <authorList>
            <person name="Pinder M.I.M."/>
            <person name="Kourtchenko O."/>
            <person name="Robertson E.K."/>
            <person name="Larsson T."/>
            <person name="Maumus F."/>
            <person name="Osuna-Cruz C.M."/>
            <person name="Vancaester E."/>
            <person name="Stenow R."/>
            <person name="Vandepoele K."/>
            <person name="Ploug H."/>
            <person name="Bruchert V."/>
            <person name="Godhe A."/>
            <person name="Topel M."/>
        </authorList>
    </citation>
    <scope>NUCLEOTIDE SEQUENCE</scope>
    <source>
        <strain evidence="2">R05AC</strain>
    </source>
</reference>
<sequence length="213" mass="23312">MVTLGWETYSFGADVFGATAFLLTLVGSARCDFIKFTSVDGTFTDHFGVWRYGQWAFLSNGQQAWLYEGCFPYADSVVIDSKWKAARAFDAMVLIGGLLFFMMSAFSACLGKRTYTRPNGIVGVCLLLLSLFSGLTLLVLDSNLCKNNVLLGELFQFLFNDQCELSTGANCFISATVFWFAAALCSLSASRSKSEENDEVEGGLTESLIQGEP</sequence>
<feature type="transmembrane region" description="Helical" evidence="1">
    <location>
        <begin position="121"/>
        <end position="140"/>
    </location>
</feature>
<keyword evidence="1" id="KW-0812">Transmembrane</keyword>
<feature type="transmembrane region" description="Helical" evidence="1">
    <location>
        <begin position="91"/>
        <end position="109"/>
    </location>
</feature>
<feature type="transmembrane region" description="Helical" evidence="1">
    <location>
        <begin position="167"/>
        <end position="187"/>
    </location>
</feature>
<evidence type="ECO:0000256" key="1">
    <source>
        <dbReference type="SAM" id="Phobius"/>
    </source>
</evidence>
<organism evidence="2 3">
    <name type="scientific">Skeletonema marinoi</name>
    <dbReference type="NCBI Taxonomy" id="267567"/>
    <lineage>
        <taxon>Eukaryota</taxon>
        <taxon>Sar</taxon>
        <taxon>Stramenopiles</taxon>
        <taxon>Ochrophyta</taxon>
        <taxon>Bacillariophyta</taxon>
        <taxon>Coscinodiscophyceae</taxon>
        <taxon>Thalassiosirophycidae</taxon>
        <taxon>Thalassiosirales</taxon>
        <taxon>Skeletonemataceae</taxon>
        <taxon>Skeletonema</taxon>
        <taxon>Skeletonema marinoi-dohrnii complex</taxon>
    </lineage>
</organism>